<dbReference type="Gene3D" id="1.25.40.20">
    <property type="entry name" value="Ankyrin repeat-containing domain"/>
    <property type="match status" value="1"/>
</dbReference>
<accession>X6NHR5</accession>
<name>X6NHR5_RETFI</name>
<dbReference type="EMBL" id="ASPP01008546">
    <property type="protein sequence ID" value="ETO25428.1"/>
    <property type="molecule type" value="Genomic_DNA"/>
</dbReference>
<protein>
    <submittedName>
        <fullName evidence="2">WD40 repeat-containing protein</fullName>
    </submittedName>
</protein>
<feature type="non-terminal residue" evidence="2">
    <location>
        <position position="1"/>
    </location>
</feature>
<dbReference type="SUPFAM" id="SSF48403">
    <property type="entry name" value="Ankyrin repeat"/>
    <property type="match status" value="1"/>
</dbReference>
<comment type="caution">
    <text evidence="2">The sequence shown here is derived from an EMBL/GenBank/DDBJ whole genome shotgun (WGS) entry which is preliminary data.</text>
</comment>
<feature type="compositionally biased region" description="Acidic residues" evidence="1">
    <location>
        <begin position="21"/>
        <end position="33"/>
    </location>
</feature>
<dbReference type="InterPro" id="IPR036770">
    <property type="entry name" value="Ankyrin_rpt-contain_sf"/>
</dbReference>
<proteinExistence type="predicted"/>
<dbReference type="AlphaFoldDB" id="X6NHR5"/>
<evidence type="ECO:0000256" key="1">
    <source>
        <dbReference type="SAM" id="MobiDB-lite"/>
    </source>
</evidence>
<organism evidence="2 3">
    <name type="scientific">Reticulomyxa filosa</name>
    <dbReference type="NCBI Taxonomy" id="46433"/>
    <lineage>
        <taxon>Eukaryota</taxon>
        <taxon>Sar</taxon>
        <taxon>Rhizaria</taxon>
        <taxon>Retaria</taxon>
        <taxon>Foraminifera</taxon>
        <taxon>Monothalamids</taxon>
        <taxon>Reticulomyxidae</taxon>
        <taxon>Reticulomyxa</taxon>
    </lineage>
</organism>
<dbReference type="InterPro" id="IPR002110">
    <property type="entry name" value="Ankyrin_rpt"/>
</dbReference>
<feature type="region of interest" description="Disordered" evidence="1">
    <location>
        <begin position="1"/>
        <end position="47"/>
    </location>
</feature>
<dbReference type="Proteomes" id="UP000023152">
    <property type="component" value="Unassembled WGS sequence"/>
</dbReference>
<gene>
    <name evidence="2" type="ORF">RFI_11709</name>
</gene>
<reference evidence="2 3" key="1">
    <citation type="journal article" date="2013" name="Curr. Biol.">
        <title>The Genome of the Foraminiferan Reticulomyxa filosa.</title>
        <authorList>
            <person name="Glockner G."/>
            <person name="Hulsmann N."/>
            <person name="Schleicher M."/>
            <person name="Noegel A.A."/>
            <person name="Eichinger L."/>
            <person name="Gallinger C."/>
            <person name="Pawlowski J."/>
            <person name="Sierra R."/>
            <person name="Euteneuer U."/>
            <person name="Pillet L."/>
            <person name="Moustafa A."/>
            <person name="Platzer M."/>
            <person name="Groth M."/>
            <person name="Szafranski K."/>
            <person name="Schliwa M."/>
        </authorList>
    </citation>
    <scope>NUCLEOTIDE SEQUENCE [LARGE SCALE GENOMIC DNA]</scope>
</reference>
<feature type="compositionally biased region" description="Basic and acidic residues" evidence="1">
    <location>
        <begin position="34"/>
        <end position="46"/>
    </location>
</feature>
<dbReference type="Pfam" id="PF12796">
    <property type="entry name" value="Ank_2"/>
    <property type="match status" value="1"/>
</dbReference>
<evidence type="ECO:0000313" key="3">
    <source>
        <dbReference type="Proteomes" id="UP000023152"/>
    </source>
</evidence>
<feature type="region of interest" description="Disordered" evidence="1">
    <location>
        <begin position="85"/>
        <end position="106"/>
    </location>
</feature>
<sequence>NNNNNNEAKESDNHYYNNNNDGDDDDDDDDDDKKEEGEIKKEEDIIITRNNTENEYVTDLFSHPELDSGTSSNNTHNIRSVLPMSQSQPLPTSQSQPLSMPSQNSQLAPLTDLDDIVTRSRTQTINQDKQSARRIAGNIGHGPSPRSRLPTAENIGALGGLPGLGSFNRAVSEEKQIVSLPTFDDAEKERIFKTVENENDTTFFKAFKLLTLSSQILDTAITNINGDTPLHMFCINNKDDGYFTERLTYLISYCEEWRFMKNKQGKIPLHYALFHQNGEMMDLLLSFV</sequence>
<feature type="region of interest" description="Disordered" evidence="1">
    <location>
        <begin position="123"/>
        <end position="148"/>
    </location>
</feature>
<keyword evidence="3" id="KW-1185">Reference proteome</keyword>
<evidence type="ECO:0000313" key="2">
    <source>
        <dbReference type="EMBL" id="ETO25428.1"/>
    </source>
</evidence>